<dbReference type="InterPro" id="IPR057326">
    <property type="entry name" value="KR_dom"/>
</dbReference>
<dbReference type="AlphaFoldDB" id="A0ABD3VM95"/>
<evidence type="ECO:0000256" key="4">
    <source>
        <dbReference type="ARBA" id="ARBA00022857"/>
    </source>
</evidence>
<dbReference type="SMART" id="SM00822">
    <property type="entry name" value="PKS_KR"/>
    <property type="match status" value="1"/>
</dbReference>
<keyword evidence="3 13" id="KW-0812">Transmembrane</keyword>
<keyword evidence="5 13" id="KW-1133">Transmembrane helix</keyword>
<keyword evidence="8 13" id="KW-0472">Membrane</keyword>
<dbReference type="EMBL" id="JBJQND010000011">
    <property type="protein sequence ID" value="KAL3861595.1"/>
    <property type="molecule type" value="Genomic_DNA"/>
</dbReference>
<evidence type="ECO:0000259" key="14">
    <source>
        <dbReference type="SMART" id="SM00822"/>
    </source>
</evidence>
<dbReference type="Gene3D" id="3.40.50.720">
    <property type="entry name" value="NAD(P)-binding Rossmann-like Domain"/>
    <property type="match status" value="1"/>
</dbReference>
<gene>
    <name evidence="15" type="ORF">ACJMK2_007621</name>
</gene>
<dbReference type="PROSITE" id="PS00061">
    <property type="entry name" value="ADH_SHORT"/>
    <property type="match status" value="1"/>
</dbReference>
<dbReference type="SUPFAM" id="SSF51735">
    <property type="entry name" value="NAD(P)-binding Rossmann-fold domains"/>
    <property type="match status" value="1"/>
</dbReference>
<evidence type="ECO:0000256" key="11">
    <source>
        <dbReference type="ARBA" id="ARBA00082544"/>
    </source>
</evidence>
<evidence type="ECO:0000256" key="1">
    <source>
        <dbReference type="ARBA" id="ARBA00004141"/>
    </source>
</evidence>
<keyword evidence="4" id="KW-0521">NADP</keyword>
<dbReference type="GO" id="GO:0052650">
    <property type="term" value="F:all-trans-retinol dehydrogenase (NADP+) activity"/>
    <property type="evidence" value="ECO:0007669"/>
    <property type="project" value="UniProtKB-ARBA"/>
</dbReference>
<dbReference type="InterPro" id="IPR002347">
    <property type="entry name" value="SDR_fam"/>
</dbReference>
<evidence type="ECO:0000256" key="13">
    <source>
        <dbReference type="SAM" id="Phobius"/>
    </source>
</evidence>
<evidence type="ECO:0000256" key="8">
    <source>
        <dbReference type="ARBA" id="ARBA00023136"/>
    </source>
</evidence>
<comment type="caution">
    <text evidence="15">The sequence shown here is derived from an EMBL/GenBank/DDBJ whole genome shotgun (WGS) entry which is preliminary data.</text>
</comment>
<evidence type="ECO:0000256" key="10">
    <source>
        <dbReference type="ARBA" id="ARBA00068717"/>
    </source>
</evidence>
<evidence type="ECO:0000256" key="12">
    <source>
        <dbReference type="RuleBase" id="RU000363"/>
    </source>
</evidence>
<dbReference type="GO" id="GO:0016020">
    <property type="term" value="C:membrane"/>
    <property type="evidence" value="ECO:0007669"/>
    <property type="project" value="UniProtKB-SubCell"/>
</dbReference>
<evidence type="ECO:0000256" key="3">
    <source>
        <dbReference type="ARBA" id="ARBA00022692"/>
    </source>
</evidence>
<evidence type="ECO:0000313" key="15">
    <source>
        <dbReference type="EMBL" id="KAL3861595.1"/>
    </source>
</evidence>
<dbReference type="Proteomes" id="UP001634394">
    <property type="component" value="Unassembled WGS sequence"/>
</dbReference>
<evidence type="ECO:0000256" key="5">
    <source>
        <dbReference type="ARBA" id="ARBA00022989"/>
    </source>
</evidence>
<evidence type="ECO:0000256" key="6">
    <source>
        <dbReference type="ARBA" id="ARBA00023002"/>
    </source>
</evidence>
<keyword evidence="16" id="KW-1185">Reference proteome</keyword>
<reference evidence="15 16" key="1">
    <citation type="submission" date="2024-11" db="EMBL/GenBank/DDBJ databases">
        <title>Chromosome-level genome assembly of the freshwater bivalve Anodonta woodiana.</title>
        <authorList>
            <person name="Chen X."/>
        </authorList>
    </citation>
    <scope>NUCLEOTIDE SEQUENCE [LARGE SCALE GENOMIC DNA]</scope>
    <source>
        <strain evidence="15">MN2024</strain>
        <tissue evidence="15">Gills</tissue>
    </source>
</reference>
<dbReference type="PANTHER" id="PTHR24322:SF483">
    <property type="entry name" value="SHORT-CHAIN DEHYDROGENASE_REDUCTASE 3"/>
    <property type="match status" value="1"/>
</dbReference>
<keyword evidence="6" id="KW-0560">Oxidoreductase</keyword>
<organism evidence="15 16">
    <name type="scientific">Sinanodonta woodiana</name>
    <name type="common">Chinese pond mussel</name>
    <name type="synonym">Anodonta woodiana</name>
    <dbReference type="NCBI Taxonomy" id="1069815"/>
    <lineage>
        <taxon>Eukaryota</taxon>
        <taxon>Metazoa</taxon>
        <taxon>Spiralia</taxon>
        <taxon>Lophotrochozoa</taxon>
        <taxon>Mollusca</taxon>
        <taxon>Bivalvia</taxon>
        <taxon>Autobranchia</taxon>
        <taxon>Heteroconchia</taxon>
        <taxon>Palaeoheterodonta</taxon>
        <taxon>Unionida</taxon>
        <taxon>Unionoidea</taxon>
        <taxon>Unionidae</taxon>
        <taxon>Unioninae</taxon>
        <taxon>Sinanodonta</taxon>
    </lineage>
</organism>
<proteinExistence type="inferred from homology"/>
<dbReference type="PANTHER" id="PTHR24322">
    <property type="entry name" value="PKSB"/>
    <property type="match status" value="1"/>
</dbReference>
<evidence type="ECO:0000256" key="9">
    <source>
        <dbReference type="ARBA" id="ARBA00059620"/>
    </source>
</evidence>
<dbReference type="InterPro" id="IPR020904">
    <property type="entry name" value="Sc_DH/Rdtase_CS"/>
</dbReference>
<comment type="similarity">
    <text evidence="2 12">Belongs to the short-chain dehydrogenases/reductases (SDR) family.</text>
</comment>
<evidence type="ECO:0000313" key="16">
    <source>
        <dbReference type="Proteomes" id="UP001634394"/>
    </source>
</evidence>
<dbReference type="PRINTS" id="PR00080">
    <property type="entry name" value="SDRFAMILY"/>
</dbReference>
<keyword evidence="7" id="KW-0443">Lipid metabolism</keyword>
<feature type="domain" description="Ketoreductase" evidence="14">
    <location>
        <begin position="43"/>
        <end position="228"/>
    </location>
</feature>
<dbReference type="InterPro" id="IPR036291">
    <property type="entry name" value="NAD(P)-bd_dom_sf"/>
</dbReference>
<comment type="subcellular location">
    <subcellularLocation>
        <location evidence="1">Membrane</location>
        <topology evidence="1">Multi-pass membrane protein</topology>
    </subcellularLocation>
</comment>
<accession>A0ABD3VM95</accession>
<comment type="function">
    <text evidence="9">Catalyzes the reduction of all-trans-retinal to all-trans-retinol in the presence of NADPH.</text>
</comment>
<dbReference type="FunFam" id="3.40.50.720:FF:000131">
    <property type="entry name" value="Short-chain dehydrogenase/reductase 3"/>
    <property type="match status" value="1"/>
</dbReference>
<evidence type="ECO:0000256" key="2">
    <source>
        <dbReference type="ARBA" id="ARBA00006484"/>
    </source>
</evidence>
<dbReference type="PRINTS" id="PR00081">
    <property type="entry name" value="GDHRDH"/>
</dbReference>
<protein>
    <recommendedName>
        <fullName evidence="10">Short-chain dehydrogenase/reductase 3</fullName>
    </recommendedName>
    <alternativeName>
        <fullName evidence="11">Retinal short-chain dehydrogenase/reductase 1</fullName>
    </alternativeName>
</protein>
<sequence length="306" mass="33811">MDVCNTLTFLRCLLYSVMQCVIRTLSTVFTSAFAAKLKSINDDVILITGGGRGLGRKLALHFAKFHPKHIILWGRSKGPLQQTAADVQSLGVSCSFQVCDVSNRDEVNVNFKHVVQSVGNITILVNNAGVVYGKSLLEEADAEIENTFGVNTMAHIWMVKAVLPSMMSNNRGHILCMSSMLGMLGLKSAASYTASKHAVTSFMEGLRHEVANYSGINITVIHPYIIASQMFAGCQVRFPWLFPALSEDYVAERSVNAVLRNEKQILVPRIMHILIFFRSITPIAVLLPLLKFFGVDKTMDTFHQGN</sequence>
<dbReference type="Pfam" id="PF00106">
    <property type="entry name" value="adh_short"/>
    <property type="match status" value="1"/>
</dbReference>
<evidence type="ECO:0000256" key="7">
    <source>
        <dbReference type="ARBA" id="ARBA00023098"/>
    </source>
</evidence>
<name>A0ABD3VM95_SINWO</name>
<feature type="transmembrane region" description="Helical" evidence="13">
    <location>
        <begin position="270"/>
        <end position="290"/>
    </location>
</feature>